<reference evidence="1 2" key="1">
    <citation type="journal article" date="2010" name="Nature">
        <title>Genome sequencing and analysis of the model grass Brachypodium distachyon.</title>
        <authorList>
            <consortium name="International Brachypodium Initiative"/>
        </authorList>
    </citation>
    <scope>NUCLEOTIDE SEQUENCE [LARGE SCALE GENOMIC DNA]</scope>
    <source>
        <strain evidence="1 2">Bd21</strain>
    </source>
</reference>
<reference evidence="2" key="3">
    <citation type="submission" date="2018-08" db="UniProtKB">
        <authorList>
            <consortium name="EnsemblPlants"/>
        </authorList>
    </citation>
    <scope>IDENTIFICATION</scope>
    <source>
        <strain evidence="2">cv. Bd21</strain>
    </source>
</reference>
<dbReference type="AlphaFoldDB" id="A0A2K2D8N8"/>
<dbReference type="Proteomes" id="UP000008810">
    <property type="component" value="Chromosome 2"/>
</dbReference>
<sequence length="105" mass="11208">MGSRREVVVVKDRPLNETLTELPKEIYQGSQVYQLPDGRFVHIPAAATPILGATSPAKTPLGGWTLAGLGYASLVGFAEELGRKAANSKLEIDSGDTPDPMEVPF</sequence>
<evidence type="ECO:0000313" key="1">
    <source>
        <dbReference type="EMBL" id="PNT70633.1"/>
    </source>
</evidence>
<dbReference type="EnsemblPlants" id="PNT70633">
    <property type="protein sequence ID" value="PNT70633"/>
    <property type="gene ID" value="BRADI_2g14855v3"/>
</dbReference>
<dbReference type="EMBL" id="CM000881">
    <property type="protein sequence ID" value="PNT70633.1"/>
    <property type="molecule type" value="Genomic_DNA"/>
</dbReference>
<reference evidence="1" key="2">
    <citation type="submission" date="2017-06" db="EMBL/GenBank/DDBJ databases">
        <title>WGS assembly of Brachypodium distachyon.</title>
        <authorList>
            <consortium name="The International Brachypodium Initiative"/>
            <person name="Lucas S."/>
            <person name="Harmon-Smith M."/>
            <person name="Lail K."/>
            <person name="Tice H."/>
            <person name="Grimwood J."/>
            <person name="Bruce D."/>
            <person name="Barry K."/>
            <person name="Shu S."/>
            <person name="Lindquist E."/>
            <person name="Wang M."/>
            <person name="Pitluck S."/>
            <person name="Vogel J.P."/>
            <person name="Garvin D.F."/>
            <person name="Mockler T.C."/>
            <person name="Schmutz J."/>
            <person name="Rokhsar D."/>
            <person name="Bevan M.W."/>
        </authorList>
    </citation>
    <scope>NUCLEOTIDE SEQUENCE</scope>
    <source>
        <strain evidence="1">Bd21</strain>
    </source>
</reference>
<protein>
    <submittedName>
        <fullName evidence="1 2">Uncharacterized protein</fullName>
    </submittedName>
</protein>
<gene>
    <name evidence="1" type="ORF">BRADI_2g14855v3</name>
</gene>
<evidence type="ECO:0000313" key="2">
    <source>
        <dbReference type="EnsemblPlants" id="PNT70633"/>
    </source>
</evidence>
<accession>A0A2K2D8N8</accession>
<name>A0A2K2D8N8_BRADI</name>
<dbReference type="Gramene" id="PNT70633">
    <property type="protein sequence ID" value="PNT70633"/>
    <property type="gene ID" value="BRADI_2g14855v3"/>
</dbReference>
<organism evidence="1">
    <name type="scientific">Brachypodium distachyon</name>
    <name type="common">Purple false brome</name>
    <name type="synonym">Trachynia distachya</name>
    <dbReference type="NCBI Taxonomy" id="15368"/>
    <lineage>
        <taxon>Eukaryota</taxon>
        <taxon>Viridiplantae</taxon>
        <taxon>Streptophyta</taxon>
        <taxon>Embryophyta</taxon>
        <taxon>Tracheophyta</taxon>
        <taxon>Spermatophyta</taxon>
        <taxon>Magnoliopsida</taxon>
        <taxon>Liliopsida</taxon>
        <taxon>Poales</taxon>
        <taxon>Poaceae</taxon>
        <taxon>BOP clade</taxon>
        <taxon>Pooideae</taxon>
        <taxon>Stipodae</taxon>
        <taxon>Brachypodieae</taxon>
        <taxon>Brachypodium</taxon>
    </lineage>
</organism>
<keyword evidence="3" id="KW-1185">Reference proteome</keyword>
<evidence type="ECO:0000313" key="3">
    <source>
        <dbReference type="Proteomes" id="UP000008810"/>
    </source>
</evidence>
<proteinExistence type="predicted"/>
<dbReference type="InParanoid" id="A0A2K2D8N8"/>